<dbReference type="EMBL" id="FMAC01000021">
    <property type="protein sequence ID" value="SCB39938.1"/>
    <property type="molecule type" value="Genomic_DNA"/>
</dbReference>
<gene>
    <name evidence="1" type="ORF">GA0061100_12127</name>
</gene>
<protein>
    <submittedName>
        <fullName evidence="1">Uncharacterized protein</fullName>
    </submittedName>
</protein>
<dbReference type="RefSeq" id="WP_075857056.1">
    <property type="nucleotide sequence ID" value="NZ_FMAC01000021.1"/>
</dbReference>
<organism evidence="1 2">
    <name type="scientific">Rhizobium hainanense</name>
    <dbReference type="NCBI Taxonomy" id="52131"/>
    <lineage>
        <taxon>Bacteria</taxon>
        <taxon>Pseudomonadati</taxon>
        <taxon>Pseudomonadota</taxon>
        <taxon>Alphaproteobacteria</taxon>
        <taxon>Hyphomicrobiales</taxon>
        <taxon>Rhizobiaceae</taxon>
        <taxon>Rhizobium/Agrobacterium group</taxon>
        <taxon>Rhizobium</taxon>
    </lineage>
</organism>
<name>A0A1C3WJ09_9HYPH</name>
<evidence type="ECO:0000313" key="1">
    <source>
        <dbReference type="EMBL" id="SCB39938.1"/>
    </source>
</evidence>
<reference evidence="2" key="1">
    <citation type="submission" date="2016-08" db="EMBL/GenBank/DDBJ databases">
        <authorList>
            <person name="Varghese N."/>
            <person name="Submissions Spin"/>
        </authorList>
    </citation>
    <scope>NUCLEOTIDE SEQUENCE [LARGE SCALE GENOMIC DNA]</scope>
    <source>
        <strain evidence="2">CCBAU 57015</strain>
    </source>
</reference>
<proteinExistence type="predicted"/>
<dbReference type="AlphaFoldDB" id="A0A1C3WJ09"/>
<accession>A0A1C3WJ09</accession>
<dbReference type="Proteomes" id="UP000186228">
    <property type="component" value="Unassembled WGS sequence"/>
</dbReference>
<keyword evidence="2" id="KW-1185">Reference proteome</keyword>
<sequence>MSGFGSLYAVSDEARGSLATVQAKSAWYAILGNLQLEDAPTLNTEQSLAVGLLAFASAPPPLSQIATGEFQTEKDGSGDPSVAFFGRWLVGQIAERLAVETEEQYADLIRATGNDPVHKWLFGPMRRFFSEAASDGLAIVMLWGR</sequence>
<evidence type="ECO:0000313" key="2">
    <source>
        <dbReference type="Proteomes" id="UP000186228"/>
    </source>
</evidence>